<dbReference type="RefSeq" id="WP_338887494.1">
    <property type="nucleotide sequence ID" value="NZ_CP147846.1"/>
</dbReference>
<dbReference type="PANTHER" id="PTHR43467">
    <property type="entry name" value="COBALT-PRECORRIN-2 C(20)-METHYLTRANSFERASE"/>
    <property type="match status" value="1"/>
</dbReference>
<dbReference type="InterPro" id="IPR012797">
    <property type="entry name" value="CobF"/>
</dbReference>
<feature type="domain" description="Tetrapyrrole methylase" evidence="6">
    <location>
        <begin position="2"/>
        <end position="221"/>
    </location>
</feature>
<dbReference type="InterPro" id="IPR014776">
    <property type="entry name" value="4pyrrole_Mease_sub2"/>
</dbReference>
<evidence type="ECO:0000256" key="3">
    <source>
        <dbReference type="ARBA" id="ARBA00022603"/>
    </source>
</evidence>
<keyword evidence="8" id="KW-1185">Reference proteome</keyword>
<dbReference type="PANTHER" id="PTHR43467:SF1">
    <property type="entry name" value="PRECORRIN-6A SYNTHASE [DEACETYLATING]"/>
    <property type="match status" value="1"/>
</dbReference>
<evidence type="ECO:0000313" key="8">
    <source>
        <dbReference type="Proteomes" id="UP001432000"/>
    </source>
</evidence>
<dbReference type="CDD" id="cd11643">
    <property type="entry name" value="Precorrin-6A-synthase"/>
    <property type="match status" value="1"/>
</dbReference>
<dbReference type="Pfam" id="PF00590">
    <property type="entry name" value="TP_methylase"/>
    <property type="match status" value="1"/>
</dbReference>
<organism evidence="7 8">
    <name type="scientific">Rhodococcus sovatensis</name>
    <dbReference type="NCBI Taxonomy" id="1805840"/>
    <lineage>
        <taxon>Bacteria</taxon>
        <taxon>Bacillati</taxon>
        <taxon>Actinomycetota</taxon>
        <taxon>Actinomycetes</taxon>
        <taxon>Mycobacteriales</taxon>
        <taxon>Nocardiaceae</taxon>
        <taxon>Rhodococcus</taxon>
    </lineage>
</organism>
<dbReference type="NCBIfam" id="TIGR02434">
    <property type="entry name" value="CobF"/>
    <property type="match status" value="1"/>
</dbReference>
<keyword evidence="4 7" id="KW-0808">Transferase</keyword>
<dbReference type="PIRSF" id="PIRSF036525">
    <property type="entry name" value="CobF"/>
    <property type="match status" value="1"/>
</dbReference>
<comment type="pathway">
    <text evidence="1">Cofactor biosynthesis; adenosylcobalamin biosynthesis.</text>
</comment>
<keyword evidence="3 7" id="KW-0489">Methyltransferase</keyword>
<accession>A0ABZ2PHL6</accession>
<evidence type="ECO:0000256" key="5">
    <source>
        <dbReference type="ARBA" id="ARBA00022691"/>
    </source>
</evidence>
<dbReference type="InterPro" id="IPR014777">
    <property type="entry name" value="4pyrrole_Mease_sub1"/>
</dbReference>
<dbReference type="GO" id="GO:0043819">
    <property type="term" value="F:precorrin-6A synthase (deacetylating) activity"/>
    <property type="evidence" value="ECO:0007669"/>
    <property type="project" value="UniProtKB-EC"/>
</dbReference>
<evidence type="ECO:0000256" key="2">
    <source>
        <dbReference type="ARBA" id="ARBA00022573"/>
    </source>
</evidence>
<evidence type="ECO:0000313" key="7">
    <source>
        <dbReference type="EMBL" id="WXG67745.1"/>
    </source>
</evidence>
<gene>
    <name evidence="7" type="primary">cobF</name>
    <name evidence="7" type="ORF">WDS16_21365</name>
</gene>
<name>A0ABZ2PHL6_9NOCA</name>
<sequence length="253" mass="27396">MKIHLVGVGGGHPDQITVQAVAMLHEVDVFLVADKGGDVGDLAEARAEILRRHVLGEPRVIQVADPERDRRPADYGAAVLDWHEARARAYEEVLLGLAPDTTVGFLVWGDPALYDSTIRVVERVRDFGNLDFDFDVTPGISSVSMLAAAHRIVLNRIGGPIVITTGRALLKDVEAGADNIVVMLDGNVTCRELVGTGRWGIHWGANLGTGDEQLVSGPLDECIEEIERARAALKTKHGWVMDTYLLRRLAAGG</sequence>
<dbReference type="InterPro" id="IPR035996">
    <property type="entry name" value="4pyrrol_Methylase_sf"/>
</dbReference>
<evidence type="ECO:0000259" key="6">
    <source>
        <dbReference type="Pfam" id="PF00590"/>
    </source>
</evidence>
<protein>
    <submittedName>
        <fullName evidence="7">Precorrin-6A synthase (Deacetylating)</fullName>
        <ecNumber evidence="7">2.1.1.152</ecNumber>
    </submittedName>
</protein>
<proteinExistence type="predicted"/>
<dbReference type="InterPro" id="IPR000878">
    <property type="entry name" value="4pyrrol_Mease"/>
</dbReference>
<dbReference type="GO" id="GO:0032259">
    <property type="term" value="P:methylation"/>
    <property type="evidence" value="ECO:0007669"/>
    <property type="project" value="UniProtKB-KW"/>
</dbReference>
<keyword evidence="2" id="KW-0169">Cobalamin biosynthesis</keyword>
<reference evidence="7 8" key="1">
    <citation type="submission" date="2024-03" db="EMBL/GenBank/DDBJ databases">
        <title>Natural products discovery in diverse microorganisms through a two-stage MS feature dereplication strategy.</title>
        <authorList>
            <person name="Zhang R."/>
        </authorList>
    </citation>
    <scope>NUCLEOTIDE SEQUENCE [LARGE SCALE GENOMIC DNA]</scope>
    <source>
        <strain evidence="7 8">18930</strain>
    </source>
</reference>
<dbReference type="EMBL" id="CP147846">
    <property type="protein sequence ID" value="WXG67745.1"/>
    <property type="molecule type" value="Genomic_DNA"/>
</dbReference>
<dbReference type="EC" id="2.1.1.152" evidence="7"/>
<dbReference type="Proteomes" id="UP001432000">
    <property type="component" value="Chromosome"/>
</dbReference>
<dbReference type="SUPFAM" id="SSF53790">
    <property type="entry name" value="Tetrapyrrole methylase"/>
    <property type="match status" value="1"/>
</dbReference>
<evidence type="ECO:0000256" key="4">
    <source>
        <dbReference type="ARBA" id="ARBA00022679"/>
    </source>
</evidence>
<evidence type="ECO:0000256" key="1">
    <source>
        <dbReference type="ARBA" id="ARBA00004953"/>
    </source>
</evidence>
<dbReference type="Gene3D" id="3.40.1010.10">
    <property type="entry name" value="Cobalt-precorrin-4 Transmethylase, Domain 1"/>
    <property type="match status" value="1"/>
</dbReference>
<keyword evidence="5" id="KW-0949">S-adenosyl-L-methionine</keyword>
<dbReference type="Gene3D" id="3.30.950.10">
    <property type="entry name" value="Methyltransferase, Cobalt-precorrin-4 Transmethylase, Domain 2"/>
    <property type="match status" value="1"/>
</dbReference>